<organism evidence="2">
    <name type="scientific">uncultured bacterium</name>
    <name type="common">gcode 4</name>
    <dbReference type="NCBI Taxonomy" id="1234023"/>
    <lineage>
        <taxon>Bacteria</taxon>
        <taxon>environmental samples</taxon>
    </lineage>
</organism>
<comment type="caution">
    <text evidence="2">The sequence shown here is derived from an EMBL/GenBank/DDBJ whole genome shotgun (WGS) entry which is preliminary data.</text>
</comment>
<protein>
    <submittedName>
        <fullName evidence="2">Uncharacterized protein</fullName>
    </submittedName>
</protein>
<name>K2FD25_9BACT</name>
<proteinExistence type="predicted"/>
<reference evidence="2" key="1">
    <citation type="journal article" date="2012" name="Science">
        <title>Fermentation, hydrogen, and sulfur metabolism in multiple uncultivated bacterial phyla.</title>
        <authorList>
            <person name="Wrighton K.C."/>
            <person name="Thomas B.C."/>
            <person name="Sharon I."/>
            <person name="Miller C.S."/>
            <person name="Castelle C.J."/>
            <person name="VerBerkmoes N.C."/>
            <person name="Wilkins M.J."/>
            <person name="Hettich R.L."/>
            <person name="Lipton M.S."/>
            <person name="Williams K.H."/>
            <person name="Long P.E."/>
            <person name="Banfield J.F."/>
        </authorList>
    </citation>
    <scope>NUCLEOTIDE SEQUENCE [LARGE SCALE GENOMIC DNA]</scope>
</reference>
<accession>K2FD25</accession>
<sequence>MFQDNHGEMAESGRTRTTRNRVYSNVTRVRIPLSPPMYNQNSLIWEGFEREANLRSKFRKTTICLSAEGGPKGNPSLSANV</sequence>
<dbReference type="EMBL" id="AMFJ01000247">
    <property type="protein sequence ID" value="EKE29026.1"/>
    <property type="molecule type" value="Genomic_DNA"/>
</dbReference>
<feature type="compositionally biased region" description="Basic and acidic residues" evidence="1">
    <location>
        <begin position="1"/>
        <end position="14"/>
    </location>
</feature>
<evidence type="ECO:0000313" key="2">
    <source>
        <dbReference type="EMBL" id="EKE29026.1"/>
    </source>
</evidence>
<feature type="region of interest" description="Disordered" evidence="1">
    <location>
        <begin position="1"/>
        <end position="21"/>
    </location>
</feature>
<evidence type="ECO:0000256" key="1">
    <source>
        <dbReference type="SAM" id="MobiDB-lite"/>
    </source>
</evidence>
<gene>
    <name evidence="2" type="ORF">ACD_2C00247G0004</name>
</gene>
<dbReference type="AlphaFoldDB" id="K2FD25"/>